<reference evidence="1 2" key="1">
    <citation type="submission" date="2008-08" db="EMBL/GenBank/DDBJ databases">
        <authorList>
            <person name="Madupu R."/>
            <person name="Durkin A.S."/>
            <person name="Torralba M."/>
            <person name="Methe B."/>
            <person name="Sutton G.G."/>
            <person name="Strausberg R.L."/>
            <person name="Nelson K.E."/>
        </authorList>
    </citation>
    <scope>NUCLEOTIDE SEQUENCE [LARGE SCALE GENOMIC DNA]</scope>
    <source>
        <strain evidence="1 2">RM3267</strain>
    </source>
</reference>
<organism evidence="1 2">
    <name type="scientific">Campylobacter rectus RM3267</name>
    <dbReference type="NCBI Taxonomy" id="553218"/>
    <lineage>
        <taxon>Bacteria</taxon>
        <taxon>Pseudomonadati</taxon>
        <taxon>Campylobacterota</taxon>
        <taxon>Epsilonproteobacteria</taxon>
        <taxon>Campylobacterales</taxon>
        <taxon>Campylobacteraceae</taxon>
        <taxon>Campylobacter</taxon>
    </lineage>
</organism>
<keyword evidence="2" id="KW-1185">Reference proteome</keyword>
<protein>
    <submittedName>
        <fullName evidence="1">Uncharacterized protein</fullName>
    </submittedName>
</protein>
<dbReference type="EMBL" id="ACFU01000001">
    <property type="protein sequence ID" value="EEF15277.1"/>
    <property type="molecule type" value="Genomic_DNA"/>
</dbReference>
<name>B9CYB7_CAMRE</name>
<sequence>MHFRAIQTARRVLNLTSNLTAKRLQIRPNLVSIINRAELALDGLGKFVN</sequence>
<gene>
    <name evidence="1" type="ORF">CAMRE0001_0327</name>
</gene>
<comment type="caution">
    <text evidence="1">The sequence shown here is derived from an EMBL/GenBank/DDBJ whole genome shotgun (WGS) entry which is preliminary data.</text>
</comment>
<dbReference type="Proteomes" id="UP000003082">
    <property type="component" value="Unassembled WGS sequence"/>
</dbReference>
<evidence type="ECO:0000313" key="2">
    <source>
        <dbReference type="Proteomes" id="UP000003082"/>
    </source>
</evidence>
<evidence type="ECO:0000313" key="1">
    <source>
        <dbReference type="EMBL" id="EEF15277.1"/>
    </source>
</evidence>
<dbReference type="AlphaFoldDB" id="B9CYB7"/>
<accession>B9CYB7</accession>
<proteinExistence type="predicted"/>